<gene>
    <name evidence="1" type="ORF">MAR_033458</name>
</gene>
<evidence type="ECO:0000313" key="1">
    <source>
        <dbReference type="EMBL" id="WAR30916.1"/>
    </source>
</evidence>
<organism evidence="1 2">
    <name type="scientific">Mya arenaria</name>
    <name type="common">Soft-shell clam</name>
    <dbReference type="NCBI Taxonomy" id="6604"/>
    <lineage>
        <taxon>Eukaryota</taxon>
        <taxon>Metazoa</taxon>
        <taxon>Spiralia</taxon>
        <taxon>Lophotrochozoa</taxon>
        <taxon>Mollusca</taxon>
        <taxon>Bivalvia</taxon>
        <taxon>Autobranchia</taxon>
        <taxon>Heteroconchia</taxon>
        <taxon>Euheterodonta</taxon>
        <taxon>Imparidentia</taxon>
        <taxon>Neoheterodontei</taxon>
        <taxon>Myida</taxon>
        <taxon>Myoidea</taxon>
        <taxon>Myidae</taxon>
        <taxon>Mya</taxon>
    </lineage>
</organism>
<keyword evidence="2" id="KW-1185">Reference proteome</keyword>
<dbReference type="EMBL" id="CP111028">
    <property type="protein sequence ID" value="WAR30916.1"/>
    <property type="molecule type" value="Genomic_DNA"/>
</dbReference>
<proteinExistence type="predicted"/>
<reference evidence="1" key="1">
    <citation type="submission" date="2022-11" db="EMBL/GenBank/DDBJ databases">
        <title>Centuries of genome instability and evolution in soft-shell clam transmissible cancer (bioRxiv).</title>
        <authorList>
            <person name="Hart S.F.M."/>
            <person name="Yonemitsu M.A."/>
            <person name="Giersch R.M."/>
            <person name="Beal B.F."/>
            <person name="Arriagada G."/>
            <person name="Davis B.W."/>
            <person name="Ostrander E.A."/>
            <person name="Goff S.P."/>
            <person name="Metzger M.J."/>
        </authorList>
    </citation>
    <scope>NUCLEOTIDE SEQUENCE</scope>
    <source>
        <strain evidence="1">MELC-2E11</strain>
        <tissue evidence="1">Siphon/mantle</tissue>
    </source>
</reference>
<sequence>MRTLDEDLFSGLQAEGERFAVEFNKEPSNIVGAVFHVGRNAAMCTFYVDAEEPEVNAKSIYEEHRTLRHRDPKLDTIAECKEQTHNNR</sequence>
<dbReference type="Proteomes" id="UP001164746">
    <property type="component" value="Chromosome 17"/>
</dbReference>
<evidence type="ECO:0000313" key="2">
    <source>
        <dbReference type="Proteomes" id="UP001164746"/>
    </source>
</evidence>
<protein>
    <submittedName>
        <fullName evidence="1">Uncharacterized protein</fullName>
    </submittedName>
</protein>
<accession>A0ABY7GD85</accession>
<name>A0ABY7GD85_MYAAR</name>